<dbReference type="GO" id="GO:0016757">
    <property type="term" value="F:glycosyltransferase activity"/>
    <property type="evidence" value="ECO:0007669"/>
    <property type="project" value="InterPro"/>
</dbReference>
<dbReference type="KEGG" id="bon:A361_11810"/>
<feature type="domain" description="Glycosyl transferase family 1" evidence="1">
    <location>
        <begin position="173"/>
        <end position="341"/>
    </location>
</feature>
<protein>
    <submittedName>
        <fullName evidence="2">Glycosyl transferase family 1</fullName>
    </submittedName>
</protein>
<evidence type="ECO:0000313" key="2">
    <source>
        <dbReference type="EMBL" id="AND42745.1"/>
    </source>
</evidence>
<dbReference type="SUPFAM" id="SSF53756">
    <property type="entry name" value="UDP-Glycosyltransferase/glycogen phosphorylase"/>
    <property type="match status" value="1"/>
</dbReference>
<dbReference type="AlphaFoldDB" id="A0A161JG86"/>
<dbReference type="PANTHER" id="PTHR45947:SF3">
    <property type="entry name" value="SULFOQUINOVOSYL TRANSFERASE SQD2"/>
    <property type="match status" value="1"/>
</dbReference>
<sequence>MDLSKKTGAGGIKVLFTYYIPSGGIETLNRQRFYALSKAGVTCHFLYKQHGTGLQNMLKPVFVLDKEELIRELVIREKYDAIVVASDLQMLENLKKWGIKSTLIYEVQGLGFYKEYAEKFIKTQAYDIINNFADGILYPRTPHLIKAFEKYFPNKKKFCFHNCFNSKSFHYKKLPAPKNPILGWVGRIEENKNWRDFLTIGSKLSESIPNIQMWMFEDNTLSKPESRKEFENMVSSLKLNNRLTIYPNQPHSKMADYFSMIGDSGGLLCSTSKVEGFGYAVLEAMICRCPVLTTDSDGVRSFIVHNHTGKYYKQGDINHAIQEAKILLTNIPIRNEIRRNGVAHIEKIFSPEIYAANFLNMLITLKE</sequence>
<evidence type="ECO:0000313" key="3">
    <source>
        <dbReference type="Proteomes" id="UP000077856"/>
    </source>
</evidence>
<organism evidence="2 3">
    <name type="scientific">Cytobacillus oceanisediminis 2691</name>
    <dbReference type="NCBI Taxonomy" id="1196031"/>
    <lineage>
        <taxon>Bacteria</taxon>
        <taxon>Bacillati</taxon>
        <taxon>Bacillota</taxon>
        <taxon>Bacilli</taxon>
        <taxon>Bacillales</taxon>
        <taxon>Bacillaceae</taxon>
        <taxon>Cytobacillus</taxon>
    </lineage>
</organism>
<dbReference type="InterPro" id="IPR050194">
    <property type="entry name" value="Glycosyltransferase_grp1"/>
</dbReference>
<dbReference type="PANTHER" id="PTHR45947">
    <property type="entry name" value="SULFOQUINOVOSYL TRANSFERASE SQD2"/>
    <property type="match status" value="1"/>
</dbReference>
<proteinExistence type="predicted"/>
<evidence type="ECO:0000259" key="1">
    <source>
        <dbReference type="Pfam" id="PF00534"/>
    </source>
</evidence>
<dbReference type="InterPro" id="IPR001296">
    <property type="entry name" value="Glyco_trans_1"/>
</dbReference>
<dbReference type="CDD" id="cd03801">
    <property type="entry name" value="GT4_PimA-like"/>
    <property type="match status" value="1"/>
</dbReference>
<reference evidence="2 3" key="1">
    <citation type="submission" date="2016-04" db="EMBL/GenBank/DDBJ databases">
        <title>Complete genome sequence of Bacillus oceanisediminis strain 2691.</title>
        <authorList>
            <person name="Jeong H."/>
            <person name="Kim H.J."/>
            <person name="Lee D.-W."/>
        </authorList>
    </citation>
    <scope>NUCLEOTIDE SEQUENCE [LARGE SCALE GENOMIC DNA]</scope>
    <source>
        <strain evidence="2 3">2691</strain>
    </source>
</reference>
<dbReference type="eggNOG" id="COG0438">
    <property type="taxonomic scope" value="Bacteria"/>
</dbReference>
<dbReference type="STRING" id="1196031.A361_11810"/>
<dbReference type="Pfam" id="PF00534">
    <property type="entry name" value="Glycos_transf_1"/>
    <property type="match status" value="1"/>
</dbReference>
<keyword evidence="2" id="KW-0808">Transferase</keyword>
<dbReference type="Proteomes" id="UP000077856">
    <property type="component" value="Chromosome"/>
</dbReference>
<gene>
    <name evidence="2" type="ORF">A361_11810</name>
</gene>
<dbReference type="Gene3D" id="3.40.50.2000">
    <property type="entry name" value="Glycogen Phosphorylase B"/>
    <property type="match status" value="2"/>
</dbReference>
<accession>A0A161JG86</accession>
<name>A0A161JG86_9BACI</name>
<dbReference type="EMBL" id="CP015506">
    <property type="protein sequence ID" value="AND42745.1"/>
    <property type="molecule type" value="Genomic_DNA"/>
</dbReference>